<keyword evidence="9 14" id="KW-0472">Membrane</keyword>
<dbReference type="CTD" id="569409"/>
<organism evidence="17 18">
    <name type="scientific">Ictalurus punctatus</name>
    <name type="common">Channel catfish</name>
    <name type="synonym">Silurus punctatus</name>
    <dbReference type="NCBI Taxonomy" id="7998"/>
    <lineage>
        <taxon>Eukaryota</taxon>
        <taxon>Metazoa</taxon>
        <taxon>Chordata</taxon>
        <taxon>Craniata</taxon>
        <taxon>Vertebrata</taxon>
        <taxon>Euteleostomi</taxon>
        <taxon>Actinopterygii</taxon>
        <taxon>Neopterygii</taxon>
        <taxon>Teleostei</taxon>
        <taxon>Ostariophysi</taxon>
        <taxon>Siluriformes</taxon>
        <taxon>Ictaluridae</taxon>
        <taxon>Ictalurus</taxon>
    </lineage>
</organism>
<evidence type="ECO:0000256" key="8">
    <source>
        <dbReference type="ARBA" id="ARBA00022989"/>
    </source>
</evidence>
<dbReference type="PRINTS" id="PR00206">
    <property type="entry name" value="CONNEXIN"/>
</dbReference>
<evidence type="ECO:0000259" key="16">
    <source>
        <dbReference type="SMART" id="SM01089"/>
    </source>
</evidence>
<evidence type="ECO:0000256" key="11">
    <source>
        <dbReference type="ARBA" id="ARBA00045956"/>
    </source>
</evidence>
<dbReference type="FunFam" id="1.20.1440.80:FF:000002">
    <property type="entry name" value="Gap junction protein"/>
    <property type="match status" value="1"/>
</dbReference>
<dbReference type="InterPro" id="IPR013092">
    <property type="entry name" value="Connexin_N"/>
</dbReference>
<feature type="transmembrane region" description="Helical" evidence="14">
    <location>
        <begin position="78"/>
        <end position="97"/>
    </location>
</feature>
<dbReference type="Pfam" id="PF00029">
    <property type="entry name" value="Connexin"/>
    <property type="match status" value="1"/>
</dbReference>
<evidence type="ECO:0000256" key="7">
    <source>
        <dbReference type="ARBA" id="ARBA00022949"/>
    </source>
</evidence>
<dbReference type="InterPro" id="IPR000500">
    <property type="entry name" value="Connexin"/>
</dbReference>
<dbReference type="PROSITE" id="PS00407">
    <property type="entry name" value="CONNEXINS_1"/>
    <property type="match status" value="1"/>
</dbReference>
<evidence type="ECO:0000256" key="10">
    <source>
        <dbReference type="ARBA" id="ARBA00023157"/>
    </source>
</evidence>
<evidence type="ECO:0000256" key="6">
    <source>
        <dbReference type="ARBA" id="ARBA00022868"/>
    </source>
</evidence>
<evidence type="ECO:0000259" key="15">
    <source>
        <dbReference type="SMART" id="SM00037"/>
    </source>
</evidence>
<evidence type="ECO:0000256" key="2">
    <source>
        <dbReference type="ARBA" id="ARBA00004651"/>
    </source>
</evidence>
<evidence type="ECO:0000256" key="4">
    <source>
        <dbReference type="ARBA" id="ARBA00022475"/>
    </source>
</evidence>
<evidence type="ECO:0000256" key="12">
    <source>
        <dbReference type="RuleBase" id="RU000630"/>
    </source>
</evidence>
<dbReference type="InterPro" id="IPR002266">
    <property type="entry name" value="Connexin50"/>
</dbReference>
<comment type="function">
    <text evidence="11">Structural component of eye lens gap junctions. Gap junctions are dodecameric channels that connect the cytoplasm of adjoining cells. They are formed by the docking of two hexameric hemichannels, one from each cell membrane. Small molecules and ions diffuse from one cell to a neighboring cell via the central pore.</text>
</comment>
<keyword evidence="7" id="KW-0965">Cell junction</keyword>
<dbReference type="GO" id="GO:1990349">
    <property type="term" value="P:gap junction-mediated intercellular transport"/>
    <property type="evidence" value="ECO:0007669"/>
    <property type="project" value="TreeGrafter"/>
</dbReference>
<comment type="function">
    <text evidence="12">One gap junction consists of a cluster of closely packed pairs of transmembrane channels, the connexons, through which materials of low MW diffuse from one cell to a neighboring cell.</text>
</comment>
<dbReference type="RefSeq" id="XP_017325662.2">
    <property type="nucleotide sequence ID" value="XM_017470173.3"/>
</dbReference>
<feature type="domain" description="Connexin N-terminal" evidence="15">
    <location>
        <begin position="43"/>
        <end position="76"/>
    </location>
</feature>
<keyword evidence="10" id="KW-1015">Disulfide bond</keyword>
<dbReference type="SMART" id="SM01089">
    <property type="entry name" value="Connexin_CCC"/>
    <property type="match status" value="1"/>
</dbReference>
<comment type="subcellular location">
    <subcellularLocation>
        <location evidence="1">Cell junction</location>
        <location evidence="1">Gap junction</location>
    </subcellularLocation>
    <subcellularLocation>
        <location evidence="2 12">Cell membrane</location>
        <topology evidence="2 12">Multi-pass membrane protein</topology>
    </subcellularLocation>
</comment>
<dbReference type="GO" id="GO:0005243">
    <property type="term" value="F:gap junction channel activity"/>
    <property type="evidence" value="ECO:0007669"/>
    <property type="project" value="TreeGrafter"/>
</dbReference>
<dbReference type="PANTHER" id="PTHR11984:SF19">
    <property type="entry name" value="GAP JUNCTION ALPHA-8 PROTEIN"/>
    <property type="match status" value="1"/>
</dbReference>
<sequence length="1041" mass="115734">MGDWSFLGNILEEVNEHSTVIGRIWLTVLFIFRILILGTAAEFVWGDEQSDYVCNTKQPGCENVCYDEAFPISHIRLWVLQIIFVSTPSLVYIGHAVHHVQMLEKRKERENTELHRQQEVNSKQLPFAEDQGSVHMTKDNSTDGSKKIRLEGTLLFTYVCHIIFKTVFEVGFIVGQYFLYGFHILPLYKCSRWPCPNTVDCFVSRPTEKTIFIIFMLVVASVSILLNVVEMIHLCLKNIQSGFRQTAPAQVQTLVSSERSLPFVPFHKPKGYRQLEEDRKEGEVAHIYPLAEAGIEEVQLLCLSQEVEQKRTNAAVVPTAPPVEESVIYDETIPAFTEITKAFLELPPTEDEEICREGDEVDSSILVIPLEVVLGRRSEEECMEETQTIGDVKQGDVQQTTESLVRKTTLIDEQSDVETEPGQGGTEVVDVLEDFEVVVEDSEEVERLVKVPENVEVVVEVLDNVEEIVGVPENVEAVAEVPLNVEEVIEVPKIVEDVVKVPENSKDVVEVPENIEEVVQLPENFEAVAEVPENLEAVVEVPDNLEAVVEVPDNLEAVVEVPDNLEAVVEVPDNLEAVAEVPDNLEAVAEVPENLEAEAEVPENLEAVAEVPENLESVAEVPEHLESVAEVPENLEAVAEVPENLEAVAEVPGNIEAVGELPENVEVAEVPGNIEAVVEVPENVEDVLNVPENSKDVVEVPENIEEVVQLPENLEAVVEVPENVVEVVDVPEIFKEVVDVPENVAVVVEVLDNVEEVAEVTNKIKEVVDVQDKIEELPEKNELVVEVAEMFDSVAEVSVNANGVVEFPENIAELVDVHENTEELVEIPENHENVVDVPEKVEEHVEFPSEYPVSKELSKTEELTIEAKSSSVEEEKTVDPLWKEKPLEVIKSLGEEPVSRKIKRSDILDDAEETLNLEVIAEVPEMENSSKVESVDDVVRTKEVVDFIDAVDTGKSFRKMGNPEEVKSTGAQDSQGKTRDPGVVESLESEVRMPEIQTLEDTISGPLVPLELAAKETLEDTRPPSSLRKASGRARSDDLTI</sequence>
<dbReference type="Proteomes" id="UP000221080">
    <property type="component" value="Chromosome 6"/>
</dbReference>
<evidence type="ECO:0000313" key="17">
    <source>
        <dbReference type="Proteomes" id="UP000221080"/>
    </source>
</evidence>
<dbReference type="InterPro" id="IPR017990">
    <property type="entry name" value="Connexin_CS"/>
</dbReference>
<keyword evidence="4" id="KW-1003">Cell membrane</keyword>
<keyword evidence="6 12" id="KW-0303">Gap junction</keyword>
<evidence type="ECO:0000256" key="14">
    <source>
        <dbReference type="SAM" id="Phobius"/>
    </source>
</evidence>
<reference evidence="17" key="1">
    <citation type="journal article" date="2016" name="Nat. Commun.">
        <title>The channel catfish genome sequence provides insights into the evolution of scale formation in teleosts.</title>
        <authorList>
            <person name="Liu Z."/>
            <person name="Liu S."/>
            <person name="Yao J."/>
            <person name="Bao L."/>
            <person name="Zhang J."/>
            <person name="Li Y."/>
            <person name="Jiang C."/>
            <person name="Sun L."/>
            <person name="Wang R."/>
            <person name="Zhang Y."/>
            <person name="Zhou T."/>
            <person name="Zeng Q."/>
            <person name="Fu Q."/>
            <person name="Gao S."/>
            <person name="Li N."/>
            <person name="Koren S."/>
            <person name="Jiang Y."/>
            <person name="Zimin A."/>
            <person name="Xu P."/>
            <person name="Phillippy A.M."/>
            <person name="Geng X."/>
            <person name="Song L."/>
            <person name="Sun F."/>
            <person name="Li C."/>
            <person name="Wang X."/>
            <person name="Chen A."/>
            <person name="Jin Y."/>
            <person name="Yuan Z."/>
            <person name="Yang Y."/>
            <person name="Tan S."/>
            <person name="Peatman E."/>
            <person name="Lu J."/>
            <person name="Qin Z."/>
            <person name="Dunham R."/>
            <person name="Li Z."/>
            <person name="Sonstegard T."/>
            <person name="Feng J."/>
            <person name="Danzmann R.G."/>
            <person name="Schroeder S."/>
            <person name="Scheffler B."/>
            <person name="Duke M.V."/>
            <person name="Ballard L."/>
            <person name="Kucuktas H."/>
            <person name="Kaltenboeck L."/>
            <person name="Liu H."/>
            <person name="Armbruster J."/>
            <person name="Xie Y."/>
            <person name="Kirby M.L."/>
            <person name="Tian Y."/>
            <person name="Flanagan M.E."/>
            <person name="Mu W."/>
            <person name="Waldbieser G.C."/>
        </authorList>
    </citation>
    <scope>NUCLEOTIDE SEQUENCE [LARGE SCALE GENOMIC DNA]</scope>
    <source>
        <strain evidence="17">SDA103</strain>
    </source>
</reference>
<accession>A0A2D0R4Y6</accession>
<comment type="similarity">
    <text evidence="3">Belongs to the connexin family. Alpha-type (group II) subfamily.</text>
</comment>
<dbReference type="InterPro" id="IPR038359">
    <property type="entry name" value="Connexin_N_sf"/>
</dbReference>
<proteinExistence type="inferred from homology"/>
<dbReference type="STRING" id="7998.ENSIPUP00000017336"/>
<dbReference type="GO" id="GO:0005922">
    <property type="term" value="C:connexin complex"/>
    <property type="evidence" value="ECO:0007669"/>
    <property type="project" value="InterPro"/>
</dbReference>
<keyword evidence="17" id="KW-1185">Reference proteome</keyword>
<dbReference type="AlphaFoldDB" id="A0A2D0R4Y6"/>
<feature type="transmembrane region" description="Helical" evidence="14">
    <location>
        <begin position="211"/>
        <end position="236"/>
    </location>
</feature>
<evidence type="ECO:0000256" key="3">
    <source>
        <dbReference type="ARBA" id="ARBA00006589"/>
    </source>
</evidence>
<feature type="region of interest" description="Disordered" evidence="13">
    <location>
        <begin position="955"/>
        <end position="1041"/>
    </location>
</feature>
<dbReference type="GeneID" id="108266620"/>
<feature type="compositionally biased region" description="Basic and acidic residues" evidence="13">
    <location>
        <begin position="1013"/>
        <end position="1022"/>
    </location>
</feature>
<feature type="transmembrane region" description="Helical" evidence="14">
    <location>
        <begin position="20"/>
        <end position="41"/>
    </location>
</feature>
<evidence type="ECO:0000256" key="1">
    <source>
        <dbReference type="ARBA" id="ARBA00004610"/>
    </source>
</evidence>
<dbReference type="SMART" id="SM00037">
    <property type="entry name" value="CNX"/>
    <property type="match status" value="1"/>
</dbReference>
<feature type="domain" description="Connexin cysteine-rich" evidence="16">
    <location>
        <begin position="168"/>
        <end position="234"/>
    </location>
</feature>
<dbReference type="Gene3D" id="1.20.1440.80">
    <property type="entry name" value="Gap junction channel protein cysteine-rich domain"/>
    <property type="match status" value="1"/>
</dbReference>
<keyword evidence="5 12" id="KW-0812">Transmembrane</keyword>
<keyword evidence="8 14" id="KW-1133">Transmembrane helix</keyword>
<dbReference type="PROSITE" id="PS00408">
    <property type="entry name" value="CONNEXINS_2"/>
    <property type="match status" value="1"/>
</dbReference>
<dbReference type="OrthoDB" id="8955333at2759"/>
<evidence type="ECO:0000256" key="5">
    <source>
        <dbReference type="ARBA" id="ARBA00022692"/>
    </source>
</evidence>
<name>A0A2D0R4Y6_ICTPU</name>
<dbReference type="PANTHER" id="PTHR11984">
    <property type="entry name" value="CONNEXIN"/>
    <property type="match status" value="1"/>
</dbReference>
<comment type="subunit">
    <text evidence="12">A connexon is composed of a hexamer of connexins.</text>
</comment>
<dbReference type="GO" id="GO:0007267">
    <property type="term" value="P:cell-cell signaling"/>
    <property type="evidence" value="ECO:0007669"/>
    <property type="project" value="TreeGrafter"/>
</dbReference>
<protein>
    <recommendedName>
        <fullName evidence="12">Gap junction protein</fullName>
    </recommendedName>
</protein>
<evidence type="ECO:0000313" key="18">
    <source>
        <dbReference type="RefSeq" id="XP_017325662.2"/>
    </source>
</evidence>
<evidence type="ECO:0000256" key="9">
    <source>
        <dbReference type="ARBA" id="ARBA00023136"/>
    </source>
</evidence>
<evidence type="ECO:0000256" key="13">
    <source>
        <dbReference type="SAM" id="MobiDB-lite"/>
    </source>
</evidence>
<dbReference type="KEGG" id="ipu:108266620"/>
<dbReference type="InterPro" id="IPR019570">
    <property type="entry name" value="Connexin_CCC"/>
</dbReference>
<dbReference type="Pfam" id="PF03509">
    <property type="entry name" value="Connexin50"/>
    <property type="match status" value="1"/>
</dbReference>
<gene>
    <name evidence="18" type="primary">gja8a</name>
</gene>
<reference evidence="18" key="2">
    <citation type="submission" date="2025-08" db="UniProtKB">
        <authorList>
            <consortium name="RefSeq"/>
        </authorList>
    </citation>
    <scope>IDENTIFICATION</scope>
    <source>
        <tissue evidence="18">Blood</tissue>
    </source>
</reference>